<dbReference type="Gene3D" id="3.30.70.1120">
    <property type="entry name" value="TT1725-like"/>
    <property type="match status" value="1"/>
</dbReference>
<keyword evidence="2" id="KW-1185">Reference proteome</keyword>
<evidence type="ECO:0000313" key="1">
    <source>
        <dbReference type="EMBL" id="BDI32256.1"/>
    </source>
</evidence>
<dbReference type="SUPFAM" id="SSF103007">
    <property type="entry name" value="Hypothetical protein TT1725"/>
    <property type="match status" value="1"/>
</dbReference>
<dbReference type="AlphaFoldDB" id="A0A402CXJ6"/>
<dbReference type="Pfam" id="PF04456">
    <property type="entry name" value="DUF503"/>
    <property type="match status" value="1"/>
</dbReference>
<gene>
    <name evidence="1" type="ORF">CCAX7_43070</name>
</gene>
<accession>A0A402CXJ6</accession>
<dbReference type="Proteomes" id="UP000287394">
    <property type="component" value="Chromosome"/>
</dbReference>
<dbReference type="PANTHER" id="PTHR36441:SF1">
    <property type="entry name" value="DUF503 DOMAIN-CONTAINING PROTEIN"/>
    <property type="match status" value="1"/>
</dbReference>
<organism evidence="1 2">
    <name type="scientific">Capsulimonas corticalis</name>
    <dbReference type="NCBI Taxonomy" id="2219043"/>
    <lineage>
        <taxon>Bacteria</taxon>
        <taxon>Bacillati</taxon>
        <taxon>Armatimonadota</taxon>
        <taxon>Armatimonadia</taxon>
        <taxon>Capsulimonadales</taxon>
        <taxon>Capsulimonadaceae</taxon>
        <taxon>Capsulimonas</taxon>
    </lineage>
</organism>
<proteinExistence type="predicted"/>
<reference evidence="1 2" key="1">
    <citation type="journal article" date="2019" name="Int. J. Syst. Evol. Microbiol.">
        <title>Capsulimonas corticalis gen. nov., sp. nov., an aerobic capsulated bacterium, of a novel bacterial order, Capsulimonadales ord. nov., of the class Armatimonadia of the phylum Armatimonadetes.</title>
        <authorList>
            <person name="Li J."/>
            <person name="Kudo C."/>
            <person name="Tonouchi A."/>
        </authorList>
    </citation>
    <scope>NUCLEOTIDE SEQUENCE [LARGE SCALE GENOMIC DNA]</scope>
    <source>
        <strain evidence="1 2">AX-7</strain>
    </source>
</reference>
<dbReference type="InterPro" id="IPR007546">
    <property type="entry name" value="DUF503"/>
</dbReference>
<dbReference type="FunCoup" id="A0A402CXJ6">
    <property type="interactions" value="13"/>
</dbReference>
<dbReference type="InterPro" id="IPR036746">
    <property type="entry name" value="TT1725-like_sf"/>
</dbReference>
<dbReference type="KEGG" id="ccot:CCAX7_43070"/>
<sequence length="115" mass="12803">MVWGRFAPGPTAAATCGRNLMTMVIGVLTAELQIDGAESLKDKRQVLKSILAHLRNDFNVSASEVADHDIWRRATIGIALVTTDSRFANEVLDKVIDHLERDPRAELGHYEMEML</sequence>
<evidence type="ECO:0000313" key="2">
    <source>
        <dbReference type="Proteomes" id="UP000287394"/>
    </source>
</evidence>
<dbReference type="PANTHER" id="PTHR36441">
    <property type="entry name" value="HYPOTHETICAL CYTOSOLIC PROTEIN"/>
    <property type="match status" value="1"/>
</dbReference>
<protein>
    <submittedName>
        <fullName evidence="1">Uncharacterized protein</fullName>
    </submittedName>
</protein>
<dbReference type="EMBL" id="AP025739">
    <property type="protein sequence ID" value="BDI32256.1"/>
    <property type="molecule type" value="Genomic_DNA"/>
</dbReference>
<name>A0A402CXJ6_9BACT</name>